<dbReference type="InterPro" id="IPR036583">
    <property type="entry name" value="23S_rRNA_IVS_sf"/>
</dbReference>
<proteinExistence type="predicted"/>
<name>E1YJN8_9BACT</name>
<dbReference type="PANTHER" id="PTHR38471">
    <property type="entry name" value="FOUR HELIX BUNDLE PROTEIN"/>
    <property type="match status" value="1"/>
</dbReference>
<gene>
    <name evidence="1" type="ORF">N47_E50040</name>
</gene>
<dbReference type="PANTHER" id="PTHR38471:SF2">
    <property type="entry name" value="FOUR HELIX BUNDLE PROTEIN"/>
    <property type="match status" value="1"/>
</dbReference>
<dbReference type="EMBL" id="FR695877">
    <property type="protein sequence ID" value="CBX31492.1"/>
    <property type="molecule type" value="Genomic_DNA"/>
</dbReference>
<protein>
    <recommendedName>
        <fullName evidence="2">S23 ribosomal protein</fullName>
    </recommendedName>
</protein>
<evidence type="ECO:0008006" key="2">
    <source>
        <dbReference type="Google" id="ProtNLM"/>
    </source>
</evidence>
<accession>E1YJN8</accession>
<dbReference type="AlphaFoldDB" id="E1YJN8"/>
<dbReference type="InterPro" id="IPR012657">
    <property type="entry name" value="23S_rRNA-intervening_sequence"/>
</dbReference>
<dbReference type="SUPFAM" id="SSF158446">
    <property type="entry name" value="IVS-encoded protein-like"/>
    <property type="match status" value="1"/>
</dbReference>
<reference evidence="1" key="1">
    <citation type="journal article" date="2011" name="Environ. Microbiol.">
        <title>Genomic insights into the metabolic potential of the polycyclic aromatic hydrocarbon degrading sulfate-reducing Deltaproteobacterium N47.</title>
        <authorList>
            <person name="Bergmann F."/>
            <person name="Selesi D."/>
            <person name="Weinmaier T."/>
            <person name="Tischler P."/>
            <person name="Rattei T."/>
            <person name="Meckenstock R.U."/>
        </authorList>
    </citation>
    <scope>NUCLEOTIDE SEQUENCE</scope>
</reference>
<dbReference type="Gene3D" id="1.20.1440.60">
    <property type="entry name" value="23S rRNA-intervening sequence"/>
    <property type="match status" value="1"/>
</dbReference>
<dbReference type="NCBIfam" id="TIGR02436">
    <property type="entry name" value="four helix bundle protein"/>
    <property type="match status" value="1"/>
</dbReference>
<organism evidence="1">
    <name type="scientific">uncultured Desulfobacterium sp</name>
    <dbReference type="NCBI Taxonomy" id="201089"/>
    <lineage>
        <taxon>Bacteria</taxon>
        <taxon>Pseudomonadati</taxon>
        <taxon>Thermodesulfobacteriota</taxon>
        <taxon>Desulfobacteria</taxon>
        <taxon>Desulfobacterales</taxon>
        <taxon>Desulfobacteriaceae</taxon>
        <taxon>Desulfobacterium</taxon>
        <taxon>environmental samples</taxon>
    </lineage>
</organism>
<dbReference type="Pfam" id="PF05635">
    <property type="entry name" value="23S_rRNA_IVP"/>
    <property type="match status" value="1"/>
</dbReference>
<sequence length="74" mass="8527">MGTLQSRGFAFEDLMVWQKAVDFAENVIKLIDNWDAPRKHYRLIEQLEAASTSIAMNIAEGKGRYSRTYELMSL</sequence>
<evidence type="ECO:0000313" key="1">
    <source>
        <dbReference type="EMBL" id="CBX31492.1"/>
    </source>
</evidence>